<protein>
    <submittedName>
        <fullName evidence="1">Uncharacterized protein</fullName>
    </submittedName>
</protein>
<reference evidence="1 2" key="1">
    <citation type="submission" date="2016-10" db="EMBL/GenBank/DDBJ databases">
        <authorList>
            <person name="de Groot N.N."/>
        </authorList>
    </citation>
    <scope>NUCLEOTIDE SEQUENCE [LARGE SCALE GENOMIC DNA]</scope>
    <source>
        <strain evidence="1 2">WG14</strain>
    </source>
</reference>
<keyword evidence="2" id="KW-1185">Reference proteome</keyword>
<name>A0A1G6P2G8_9BACT</name>
<proteinExistence type="predicted"/>
<accession>A0A1G6P2G8</accession>
<sequence length="43" mass="5229">MKKYLETLTEKIHNNHSKRIFQKEEDGEIFVRLKDINNLLGER</sequence>
<organism evidence="1 2">
    <name type="scientific">Geotoga petraea</name>
    <dbReference type="NCBI Taxonomy" id="28234"/>
    <lineage>
        <taxon>Bacteria</taxon>
        <taxon>Thermotogati</taxon>
        <taxon>Thermotogota</taxon>
        <taxon>Thermotogae</taxon>
        <taxon>Petrotogales</taxon>
        <taxon>Petrotogaceae</taxon>
        <taxon>Geotoga</taxon>
    </lineage>
</organism>
<dbReference type="AlphaFoldDB" id="A0A1G6P2G8"/>
<evidence type="ECO:0000313" key="1">
    <source>
        <dbReference type="EMBL" id="SDC74249.1"/>
    </source>
</evidence>
<dbReference type="EMBL" id="FMYV01000007">
    <property type="protein sequence ID" value="SDC74249.1"/>
    <property type="molecule type" value="Genomic_DNA"/>
</dbReference>
<dbReference type="RefSeq" id="WP_259700000.1">
    <property type="nucleotide sequence ID" value="NZ_FMYV01000007.1"/>
</dbReference>
<dbReference type="Proteomes" id="UP000199322">
    <property type="component" value="Unassembled WGS sequence"/>
</dbReference>
<dbReference type="STRING" id="28234.SAMN04488588_1700"/>
<gene>
    <name evidence="1" type="ORF">SAMN04488588_1700</name>
</gene>
<evidence type="ECO:0000313" key="2">
    <source>
        <dbReference type="Proteomes" id="UP000199322"/>
    </source>
</evidence>